<proteinExistence type="predicted"/>
<evidence type="ECO:0000313" key="2">
    <source>
        <dbReference type="Proteomes" id="UP000002572"/>
    </source>
</evidence>
<accession>E6W6C5</accession>
<dbReference type="KEGG" id="din:Selin_1427"/>
<dbReference type="HOGENOM" id="CLU_2584012_0_0_0"/>
<name>E6W6C5_DESIS</name>
<organism evidence="1 2">
    <name type="scientific">Desulfurispirillum indicum (strain ATCC BAA-1389 / DSM 22839 / S5)</name>
    <dbReference type="NCBI Taxonomy" id="653733"/>
    <lineage>
        <taxon>Bacteria</taxon>
        <taxon>Pseudomonadati</taxon>
        <taxon>Chrysiogenota</taxon>
        <taxon>Chrysiogenia</taxon>
        <taxon>Chrysiogenales</taxon>
        <taxon>Chrysiogenaceae</taxon>
        <taxon>Desulfurispirillum</taxon>
    </lineage>
</organism>
<evidence type="ECO:0000313" key="1">
    <source>
        <dbReference type="EMBL" id="ADU66161.1"/>
    </source>
</evidence>
<gene>
    <name evidence="1" type="ordered locus">Selin_1427</name>
</gene>
<dbReference type="EMBL" id="CP002432">
    <property type="protein sequence ID" value="ADU66161.1"/>
    <property type="molecule type" value="Genomic_DNA"/>
</dbReference>
<dbReference type="InParanoid" id="E6W6C5"/>
<protein>
    <submittedName>
        <fullName evidence="1">Uncharacterized protein</fullName>
    </submittedName>
</protein>
<dbReference type="Proteomes" id="UP000002572">
    <property type="component" value="Chromosome"/>
</dbReference>
<dbReference type="AlphaFoldDB" id="E6W6C5"/>
<keyword evidence="2" id="KW-1185">Reference proteome</keyword>
<sequence>MFEVELGECRIIRDAEGEVMDMEFFPYPGFVFQEALFLEGINLPAHEAAQVYHSLHGERIIDWLKWAIENFHAMEEFYAA</sequence>
<reference evidence="1 2" key="1">
    <citation type="submission" date="2010-12" db="EMBL/GenBank/DDBJ databases">
        <title>Complete sequence of Desulfurispirillum indicum S5.</title>
        <authorList>
            <consortium name="US DOE Joint Genome Institute"/>
            <person name="Lucas S."/>
            <person name="Copeland A."/>
            <person name="Lapidus A."/>
            <person name="Cheng J.-F."/>
            <person name="Goodwin L."/>
            <person name="Pitluck S."/>
            <person name="Chertkov O."/>
            <person name="Held B."/>
            <person name="Detter J.C."/>
            <person name="Han C."/>
            <person name="Tapia R."/>
            <person name="Land M."/>
            <person name="Hauser L."/>
            <person name="Kyrpides N."/>
            <person name="Ivanova N."/>
            <person name="Mikhailova N."/>
            <person name="Haggblom M."/>
            <person name="Rauschenbach I."/>
            <person name="Bini E."/>
            <person name="Woyke T."/>
        </authorList>
    </citation>
    <scope>NUCLEOTIDE SEQUENCE [LARGE SCALE GENOMIC DNA]</scope>
    <source>
        <strain evidence="2">ATCC BAA-1389 / DSM 22839 / S5</strain>
    </source>
</reference>
<dbReference type="RefSeq" id="WP_013506042.1">
    <property type="nucleotide sequence ID" value="NC_014836.1"/>
</dbReference>